<accession>A0A0J8JJU7</accession>
<dbReference type="Proteomes" id="UP000037600">
    <property type="component" value="Unassembled WGS sequence"/>
</dbReference>
<dbReference type="RefSeq" id="WP_048693156.1">
    <property type="nucleotide sequence ID" value="NZ_KQ130494.1"/>
</dbReference>
<comment type="caution">
    <text evidence="1">The sequence shown here is derived from an EMBL/GenBank/DDBJ whole genome shotgun (WGS) entry which is preliminary data.</text>
</comment>
<organism evidence="1 2">
    <name type="scientific">Catenovulum maritimum</name>
    <dbReference type="NCBI Taxonomy" id="1513271"/>
    <lineage>
        <taxon>Bacteria</taxon>
        <taxon>Pseudomonadati</taxon>
        <taxon>Pseudomonadota</taxon>
        <taxon>Gammaproteobacteria</taxon>
        <taxon>Alteromonadales</taxon>
        <taxon>Alteromonadaceae</taxon>
        <taxon>Catenovulum</taxon>
    </lineage>
</organism>
<proteinExistence type="predicted"/>
<protein>
    <submittedName>
        <fullName evidence="1">Uncharacterized protein</fullName>
    </submittedName>
</protein>
<gene>
    <name evidence="1" type="ORF">XM47_12740</name>
</gene>
<evidence type="ECO:0000313" key="1">
    <source>
        <dbReference type="EMBL" id="KMT64721.1"/>
    </source>
</evidence>
<name>A0A0J8JJU7_9ALTE</name>
<dbReference type="AlphaFoldDB" id="A0A0J8JJU7"/>
<reference evidence="1 2" key="1">
    <citation type="submission" date="2015-04" db="EMBL/GenBank/DDBJ databases">
        <title>Draft Genome Sequence of the Novel Agar-Digesting Marine Bacterium Q1.</title>
        <authorList>
            <person name="Li Y."/>
            <person name="Li D."/>
            <person name="Chen G."/>
            <person name="Du Z."/>
        </authorList>
    </citation>
    <scope>NUCLEOTIDE SEQUENCE [LARGE SCALE GENOMIC DNA]</scope>
    <source>
        <strain evidence="1 2">Q1</strain>
    </source>
</reference>
<dbReference type="STRING" id="1513271.XM47_12740"/>
<dbReference type="EMBL" id="LAZL01000021">
    <property type="protein sequence ID" value="KMT64721.1"/>
    <property type="molecule type" value="Genomic_DNA"/>
</dbReference>
<sequence>MESLIKEITEHTRNLPDDVQQEVLDFIVFKEQKLAAQKKEASEISLLSESALQDWNNEEEEQAWKSFQ</sequence>
<keyword evidence="2" id="KW-1185">Reference proteome</keyword>
<evidence type="ECO:0000313" key="2">
    <source>
        <dbReference type="Proteomes" id="UP000037600"/>
    </source>
</evidence>